<dbReference type="EMBL" id="VDMD01000010">
    <property type="protein sequence ID" value="TRM63118.1"/>
    <property type="molecule type" value="Genomic_DNA"/>
</dbReference>
<name>A0A550CE93_9AGAR</name>
<reference evidence="1 2" key="1">
    <citation type="journal article" date="2019" name="New Phytol.">
        <title>Comparative genomics reveals unique wood-decay strategies and fruiting body development in the Schizophyllaceae.</title>
        <authorList>
            <person name="Almasi E."/>
            <person name="Sahu N."/>
            <person name="Krizsan K."/>
            <person name="Balint B."/>
            <person name="Kovacs G.M."/>
            <person name="Kiss B."/>
            <person name="Cseklye J."/>
            <person name="Drula E."/>
            <person name="Henrissat B."/>
            <person name="Nagy I."/>
            <person name="Chovatia M."/>
            <person name="Adam C."/>
            <person name="LaButti K."/>
            <person name="Lipzen A."/>
            <person name="Riley R."/>
            <person name="Grigoriev I.V."/>
            <person name="Nagy L.G."/>
        </authorList>
    </citation>
    <scope>NUCLEOTIDE SEQUENCE [LARGE SCALE GENOMIC DNA]</scope>
    <source>
        <strain evidence="1 2">NL-1724</strain>
    </source>
</reference>
<proteinExistence type="predicted"/>
<protein>
    <submittedName>
        <fullName evidence="1">Uncharacterized protein</fullName>
    </submittedName>
</protein>
<dbReference type="Proteomes" id="UP000320762">
    <property type="component" value="Unassembled WGS sequence"/>
</dbReference>
<evidence type="ECO:0000313" key="2">
    <source>
        <dbReference type="Proteomes" id="UP000320762"/>
    </source>
</evidence>
<keyword evidence="2" id="KW-1185">Reference proteome</keyword>
<gene>
    <name evidence="1" type="ORF">BD626DRAFT_495544</name>
</gene>
<feature type="non-terminal residue" evidence="1">
    <location>
        <position position="85"/>
    </location>
</feature>
<dbReference type="AlphaFoldDB" id="A0A550CE93"/>
<organism evidence="1 2">
    <name type="scientific">Schizophyllum amplum</name>
    <dbReference type="NCBI Taxonomy" id="97359"/>
    <lineage>
        <taxon>Eukaryota</taxon>
        <taxon>Fungi</taxon>
        <taxon>Dikarya</taxon>
        <taxon>Basidiomycota</taxon>
        <taxon>Agaricomycotina</taxon>
        <taxon>Agaricomycetes</taxon>
        <taxon>Agaricomycetidae</taxon>
        <taxon>Agaricales</taxon>
        <taxon>Schizophyllaceae</taxon>
        <taxon>Schizophyllum</taxon>
    </lineage>
</organism>
<accession>A0A550CE93</accession>
<sequence length="85" mass="9708">MRFLGIWARPTWFSRFCTLSPTASLNFFSIFHRRIIARQFMVQRLAACHAWPQGRVGRVPCASPSPKNRSQSIVTISDSGHIFVT</sequence>
<comment type="caution">
    <text evidence="1">The sequence shown here is derived from an EMBL/GenBank/DDBJ whole genome shotgun (WGS) entry which is preliminary data.</text>
</comment>
<evidence type="ECO:0000313" key="1">
    <source>
        <dbReference type="EMBL" id="TRM63118.1"/>
    </source>
</evidence>